<evidence type="ECO:0000313" key="2">
    <source>
        <dbReference type="EMBL" id="MDP5305886.1"/>
    </source>
</evidence>
<organism evidence="2 3">
    <name type="scientific">Paracoccus spongiarum</name>
    <dbReference type="NCBI Taxonomy" id="3064387"/>
    <lineage>
        <taxon>Bacteria</taxon>
        <taxon>Pseudomonadati</taxon>
        <taxon>Pseudomonadota</taxon>
        <taxon>Alphaproteobacteria</taxon>
        <taxon>Rhodobacterales</taxon>
        <taxon>Paracoccaceae</taxon>
        <taxon>Paracoccus</taxon>
    </lineage>
</organism>
<dbReference type="EMBL" id="JAVAMQ010000002">
    <property type="protein sequence ID" value="MDP5305886.1"/>
    <property type="molecule type" value="Genomic_DNA"/>
</dbReference>
<dbReference type="PANTHER" id="PTHR36503">
    <property type="entry name" value="BLR2520 PROTEIN"/>
    <property type="match status" value="1"/>
</dbReference>
<proteinExistence type="predicted"/>
<dbReference type="RefSeq" id="WP_305962071.1">
    <property type="nucleotide sequence ID" value="NZ_JAVAMQ010000002.1"/>
</dbReference>
<dbReference type="InterPro" id="IPR037523">
    <property type="entry name" value="VOC_core"/>
</dbReference>
<sequence>MPRQRVTLITLGVADLARAAEFYGAWGWVAHPGPAEGVIFYQMNGAVLALFGRDDLAADQGRPGAPLGTGAITLAQNCDNDAETDAVFAAALAAGATCLKQPGRVFWGGYSGYFADPDGHVWEIATNPFWPLSQDGGLTLPAADG</sequence>
<protein>
    <submittedName>
        <fullName evidence="2">VOC family protein</fullName>
    </submittedName>
</protein>
<keyword evidence="3" id="KW-1185">Reference proteome</keyword>
<dbReference type="Gene3D" id="3.10.180.10">
    <property type="entry name" value="2,3-Dihydroxybiphenyl 1,2-Dioxygenase, domain 1"/>
    <property type="match status" value="1"/>
</dbReference>
<dbReference type="Proteomes" id="UP001224997">
    <property type="component" value="Unassembled WGS sequence"/>
</dbReference>
<dbReference type="SUPFAM" id="SSF54593">
    <property type="entry name" value="Glyoxalase/Bleomycin resistance protein/Dihydroxybiphenyl dioxygenase"/>
    <property type="match status" value="1"/>
</dbReference>
<name>A0ABT9J7U9_9RHOB</name>
<evidence type="ECO:0000313" key="3">
    <source>
        <dbReference type="Proteomes" id="UP001224997"/>
    </source>
</evidence>
<feature type="domain" description="VOC" evidence="1">
    <location>
        <begin position="5"/>
        <end position="127"/>
    </location>
</feature>
<gene>
    <name evidence="2" type="ORF">Q5Y72_02095</name>
</gene>
<evidence type="ECO:0000259" key="1">
    <source>
        <dbReference type="PROSITE" id="PS51819"/>
    </source>
</evidence>
<dbReference type="PANTHER" id="PTHR36503:SF1">
    <property type="entry name" value="BLR2520 PROTEIN"/>
    <property type="match status" value="1"/>
</dbReference>
<dbReference type="PROSITE" id="PS51819">
    <property type="entry name" value="VOC"/>
    <property type="match status" value="1"/>
</dbReference>
<dbReference type="InterPro" id="IPR004360">
    <property type="entry name" value="Glyas_Fos-R_dOase_dom"/>
</dbReference>
<dbReference type="InterPro" id="IPR029068">
    <property type="entry name" value="Glyas_Bleomycin-R_OHBP_Dase"/>
</dbReference>
<comment type="caution">
    <text evidence="2">The sequence shown here is derived from an EMBL/GenBank/DDBJ whole genome shotgun (WGS) entry which is preliminary data.</text>
</comment>
<dbReference type="Pfam" id="PF00903">
    <property type="entry name" value="Glyoxalase"/>
    <property type="match status" value="1"/>
</dbReference>
<accession>A0ABT9J7U9</accession>
<reference evidence="2 3" key="1">
    <citation type="submission" date="2023-08" db="EMBL/GenBank/DDBJ databases">
        <authorList>
            <person name="Park J.-S."/>
        </authorList>
    </citation>
    <scope>NUCLEOTIDE SEQUENCE [LARGE SCALE GENOMIC DNA]</scope>
    <source>
        <strain evidence="2 3">2205BS29-5</strain>
    </source>
</reference>